<sequence length="137" mass="14634">MIGATRRCHTTSKPPPRRPLRAGRRPGSVTKTASTDRAITEGEAGASRSPSGPRASWRLRSVGARGRSTRDSRRLRQEEHRGGPPRLHMRSTVVAAPSAARGGELAARVGRARRSTGVSSSPSLLSLCLLGWCRCAS</sequence>
<proteinExistence type="predicted"/>
<protein>
    <submittedName>
        <fullName evidence="2">Uncharacterized protein</fullName>
    </submittedName>
</protein>
<keyword evidence="3" id="KW-1185">Reference proteome</keyword>
<name>A0A8R7PCD9_TRIUA</name>
<dbReference type="Proteomes" id="UP000015106">
    <property type="component" value="Chromosome 2"/>
</dbReference>
<organism evidence="2 3">
    <name type="scientific">Triticum urartu</name>
    <name type="common">Red wild einkorn</name>
    <name type="synonym">Crithodium urartu</name>
    <dbReference type="NCBI Taxonomy" id="4572"/>
    <lineage>
        <taxon>Eukaryota</taxon>
        <taxon>Viridiplantae</taxon>
        <taxon>Streptophyta</taxon>
        <taxon>Embryophyta</taxon>
        <taxon>Tracheophyta</taxon>
        <taxon>Spermatophyta</taxon>
        <taxon>Magnoliopsida</taxon>
        <taxon>Liliopsida</taxon>
        <taxon>Poales</taxon>
        <taxon>Poaceae</taxon>
        <taxon>BOP clade</taxon>
        <taxon>Pooideae</taxon>
        <taxon>Triticodae</taxon>
        <taxon>Triticeae</taxon>
        <taxon>Triticinae</taxon>
        <taxon>Triticum</taxon>
    </lineage>
</organism>
<evidence type="ECO:0000256" key="1">
    <source>
        <dbReference type="SAM" id="MobiDB-lite"/>
    </source>
</evidence>
<dbReference type="Gramene" id="TuG1812G0200002103.01.T01">
    <property type="protein sequence ID" value="TuG1812G0200002103.01.T01.cds342295"/>
    <property type="gene ID" value="TuG1812G0200002103.01"/>
</dbReference>
<dbReference type="EnsemblPlants" id="TuG1812G0200002103.01.T01">
    <property type="protein sequence ID" value="TuG1812G0200002103.01.T01.cds342295"/>
    <property type="gene ID" value="TuG1812G0200002103.01"/>
</dbReference>
<dbReference type="AlphaFoldDB" id="A0A8R7PCD9"/>
<reference evidence="3" key="1">
    <citation type="journal article" date="2013" name="Nature">
        <title>Draft genome of the wheat A-genome progenitor Triticum urartu.</title>
        <authorList>
            <person name="Ling H.Q."/>
            <person name="Zhao S."/>
            <person name="Liu D."/>
            <person name="Wang J."/>
            <person name="Sun H."/>
            <person name="Zhang C."/>
            <person name="Fan H."/>
            <person name="Li D."/>
            <person name="Dong L."/>
            <person name="Tao Y."/>
            <person name="Gao C."/>
            <person name="Wu H."/>
            <person name="Li Y."/>
            <person name="Cui Y."/>
            <person name="Guo X."/>
            <person name="Zheng S."/>
            <person name="Wang B."/>
            <person name="Yu K."/>
            <person name="Liang Q."/>
            <person name="Yang W."/>
            <person name="Lou X."/>
            <person name="Chen J."/>
            <person name="Feng M."/>
            <person name="Jian J."/>
            <person name="Zhang X."/>
            <person name="Luo G."/>
            <person name="Jiang Y."/>
            <person name="Liu J."/>
            <person name="Wang Z."/>
            <person name="Sha Y."/>
            <person name="Zhang B."/>
            <person name="Wu H."/>
            <person name="Tang D."/>
            <person name="Shen Q."/>
            <person name="Xue P."/>
            <person name="Zou S."/>
            <person name="Wang X."/>
            <person name="Liu X."/>
            <person name="Wang F."/>
            <person name="Yang Y."/>
            <person name="An X."/>
            <person name="Dong Z."/>
            <person name="Zhang K."/>
            <person name="Zhang X."/>
            <person name="Luo M.C."/>
            <person name="Dvorak J."/>
            <person name="Tong Y."/>
            <person name="Wang J."/>
            <person name="Yang H."/>
            <person name="Li Z."/>
            <person name="Wang D."/>
            <person name="Zhang A."/>
            <person name="Wang J."/>
        </authorList>
    </citation>
    <scope>NUCLEOTIDE SEQUENCE</scope>
    <source>
        <strain evidence="3">cv. G1812</strain>
    </source>
</reference>
<reference evidence="2" key="3">
    <citation type="submission" date="2022-06" db="UniProtKB">
        <authorList>
            <consortium name="EnsemblPlants"/>
        </authorList>
    </citation>
    <scope>IDENTIFICATION</scope>
</reference>
<feature type="compositionally biased region" description="Basic residues" evidence="1">
    <location>
        <begin position="1"/>
        <end position="24"/>
    </location>
</feature>
<feature type="region of interest" description="Disordered" evidence="1">
    <location>
        <begin position="1"/>
        <end position="88"/>
    </location>
</feature>
<evidence type="ECO:0000313" key="2">
    <source>
        <dbReference type="EnsemblPlants" id="TuG1812G0200002103.01.T01.cds342295"/>
    </source>
</evidence>
<feature type="compositionally biased region" description="Basic and acidic residues" evidence="1">
    <location>
        <begin position="68"/>
        <end position="82"/>
    </location>
</feature>
<accession>A0A8R7PCD9</accession>
<evidence type="ECO:0000313" key="3">
    <source>
        <dbReference type="Proteomes" id="UP000015106"/>
    </source>
</evidence>
<reference evidence="2" key="2">
    <citation type="submission" date="2018-03" db="EMBL/GenBank/DDBJ databases">
        <title>The Triticum urartu genome reveals the dynamic nature of wheat genome evolution.</title>
        <authorList>
            <person name="Ling H."/>
            <person name="Ma B."/>
            <person name="Shi X."/>
            <person name="Liu H."/>
            <person name="Dong L."/>
            <person name="Sun H."/>
            <person name="Cao Y."/>
            <person name="Gao Q."/>
            <person name="Zheng S."/>
            <person name="Li Y."/>
            <person name="Yu Y."/>
            <person name="Du H."/>
            <person name="Qi M."/>
            <person name="Li Y."/>
            <person name="Yu H."/>
            <person name="Cui Y."/>
            <person name="Wang N."/>
            <person name="Chen C."/>
            <person name="Wu H."/>
            <person name="Zhao Y."/>
            <person name="Zhang J."/>
            <person name="Li Y."/>
            <person name="Zhou W."/>
            <person name="Zhang B."/>
            <person name="Hu W."/>
            <person name="Eijk M."/>
            <person name="Tang J."/>
            <person name="Witsenboer H."/>
            <person name="Zhao S."/>
            <person name="Li Z."/>
            <person name="Zhang A."/>
            <person name="Wang D."/>
            <person name="Liang C."/>
        </authorList>
    </citation>
    <scope>NUCLEOTIDE SEQUENCE [LARGE SCALE GENOMIC DNA]</scope>
    <source>
        <strain evidence="2">cv. G1812</strain>
    </source>
</reference>